<name>A0A8S5LX57_9CAUD</name>
<evidence type="ECO:0000313" key="2">
    <source>
        <dbReference type="EMBL" id="DAD74548.1"/>
    </source>
</evidence>
<feature type="compositionally biased region" description="Polar residues" evidence="1">
    <location>
        <begin position="479"/>
        <end position="496"/>
    </location>
</feature>
<dbReference type="Pfam" id="PF05133">
    <property type="entry name" value="SPP1_portal"/>
    <property type="match status" value="1"/>
</dbReference>
<reference evidence="2" key="1">
    <citation type="journal article" date="2021" name="Proc. Natl. Acad. Sci. U.S.A.">
        <title>A Catalog of Tens of Thousands of Viruses from Human Metagenomes Reveals Hidden Associations with Chronic Diseases.</title>
        <authorList>
            <person name="Tisza M.J."/>
            <person name="Buck C.B."/>
        </authorList>
    </citation>
    <scope>NUCLEOTIDE SEQUENCE</scope>
    <source>
        <strain evidence="2">CtZgq1</strain>
    </source>
</reference>
<feature type="compositionally biased region" description="Gly residues" evidence="1">
    <location>
        <begin position="515"/>
        <end position="525"/>
    </location>
</feature>
<protein>
    <submittedName>
        <fullName evidence="2">Portal protein</fullName>
    </submittedName>
</protein>
<dbReference type="InterPro" id="IPR021145">
    <property type="entry name" value="Portal_protein_SPP1_Gp6-like"/>
</dbReference>
<proteinExistence type="predicted"/>
<feature type="compositionally biased region" description="Basic and acidic residues" evidence="1">
    <location>
        <begin position="500"/>
        <end position="511"/>
    </location>
</feature>
<sequence>MLGYERRLTFNDSINTKTATDMLALSPEQAIRRERIRRAWNFYEGFHWEELPETDGVEMTLNYVRAFINRFVSFELGNGVRILSHEKLKGEIVDKNEDLDMTEYLRKVYENNGGGEFLLDIGQMKSVTGEAWILVDFLNVDEIEDPYEENDTGKIQLLLQPTGCVYPTYEDHRRDILKSVMVTYLYNKQIMNPVTGSTSTKQAVYKQIWTKDIVRVIDDGVETVYPNKYNIIPFVCIRNVSLSASNVGQSDIEDLIPINIEINRKASDISEIIDYHASPVTIVKGAKIGALEKGANKVWGGLPTTASVENLTMNTDLTASNTFAKELKQAMIEIGGLPESLLGGATNISNTSGVALQYANLPLVEKNKTKTPLTKKGLENLNKMIIYISTKEGLIEKPANVTNAEYYFTSVETKDTLPKDEMSLLQQIEYKLRLGLTTRKRALELLGEENAEKVLEEIKEENKEYPEFSTDAMAENSREMNSNGNKPLVSTNSGFTNGEPEAKIPKIKDEFDFGGTKGRPLGGKN</sequence>
<evidence type="ECO:0000256" key="1">
    <source>
        <dbReference type="SAM" id="MobiDB-lite"/>
    </source>
</evidence>
<organism evidence="2">
    <name type="scientific">Myoviridae sp. ctZgq1</name>
    <dbReference type="NCBI Taxonomy" id="2826666"/>
    <lineage>
        <taxon>Viruses</taxon>
        <taxon>Duplodnaviria</taxon>
        <taxon>Heunggongvirae</taxon>
        <taxon>Uroviricota</taxon>
        <taxon>Caudoviricetes</taxon>
    </lineage>
</organism>
<accession>A0A8S5LX57</accession>
<dbReference type="EMBL" id="BK014762">
    <property type="protein sequence ID" value="DAD74548.1"/>
    <property type="molecule type" value="Genomic_DNA"/>
</dbReference>
<feature type="region of interest" description="Disordered" evidence="1">
    <location>
        <begin position="474"/>
        <end position="525"/>
    </location>
</feature>